<dbReference type="Proteomes" id="UP001151760">
    <property type="component" value="Unassembled WGS sequence"/>
</dbReference>
<evidence type="ECO:0000313" key="3">
    <source>
        <dbReference type="Proteomes" id="UP001151760"/>
    </source>
</evidence>
<organism evidence="2 3">
    <name type="scientific">Tanacetum coccineum</name>
    <dbReference type="NCBI Taxonomy" id="301880"/>
    <lineage>
        <taxon>Eukaryota</taxon>
        <taxon>Viridiplantae</taxon>
        <taxon>Streptophyta</taxon>
        <taxon>Embryophyta</taxon>
        <taxon>Tracheophyta</taxon>
        <taxon>Spermatophyta</taxon>
        <taxon>Magnoliopsida</taxon>
        <taxon>eudicotyledons</taxon>
        <taxon>Gunneridae</taxon>
        <taxon>Pentapetalae</taxon>
        <taxon>asterids</taxon>
        <taxon>campanulids</taxon>
        <taxon>Asterales</taxon>
        <taxon>Asteraceae</taxon>
        <taxon>Asteroideae</taxon>
        <taxon>Anthemideae</taxon>
        <taxon>Anthemidinae</taxon>
        <taxon>Tanacetum</taxon>
    </lineage>
</organism>
<comment type="caution">
    <text evidence="2">The sequence shown here is derived from an EMBL/GenBank/DDBJ whole genome shotgun (WGS) entry which is preliminary data.</text>
</comment>
<feature type="compositionally biased region" description="Low complexity" evidence="1">
    <location>
        <begin position="148"/>
        <end position="164"/>
    </location>
</feature>
<proteinExistence type="predicted"/>
<dbReference type="EMBL" id="BQNB010014369">
    <property type="protein sequence ID" value="GJT27338.1"/>
    <property type="molecule type" value="Genomic_DNA"/>
</dbReference>
<feature type="region of interest" description="Disordered" evidence="1">
    <location>
        <begin position="70"/>
        <end position="90"/>
    </location>
</feature>
<dbReference type="PANTHER" id="PTHR36808">
    <property type="entry name" value="TRANSCRIPTIONAL REGULATOR ATRX-LIKE PROTEIN"/>
    <property type="match status" value="1"/>
</dbReference>
<accession>A0ABQ5CKM8</accession>
<name>A0ABQ5CKM8_9ASTR</name>
<dbReference type="PANTHER" id="PTHR36808:SF1">
    <property type="entry name" value="TRANSCRIPTIONAL REGULATOR ATRX-LIKE PROTEIN"/>
    <property type="match status" value="1"/>
</dbReference>
<protein>
    <submittedName>
        <fullName evidence="2">Uncharacterized protein</fullName>
    </submittedName>
</protein>
<reference evidence="2" key="2">
    <citation type="submission" date="2022-01" db="EMBL/GenBank/DDBJ databases">
        <authorList>
            <person name="Yamashiro T."/>
            <person name="Shiraishi A."/>
            <person name="Satake H."/>
            <person name="Nakayama K."/>
        </authorList>
    </citation>
    <scope>NUCLEOTIDE SEQUENCE</scope>
</reference>
<evidence type="ECO:0000313" key="2">
    <source>
        <dbReference type="EMBL" id="GJT27338.1"/>
    </source>
</evidence>
<keyword evidence="3" id="KW-1185">Reference proteome</keyword>
<reference evidence="2" key="1">
    <citation type="journal article" date="2022" name="Int. J. Mol. Sci.">
        <title>Draft Genome of Tanacetum Coccineum: Genomic Comparison of Closely Related Tanacetum-Family Plants.</title>
        <authorList>
            <person name="Yamashiro T."/>
            <person name="Shiraishi A."/>
            <person name="Nakayama K."/>
            <person name="Satake H."/>
        </authorList>
    </citation>
    <scope>NUCLEOTIDE SEQUENCE</scope>
</reference>
<feature type="region of interest" description="Disordered" evidence="1">
    <location>
        <begin position="127"/>
        <end position="164"/>
    </location>
</feature>
<gene>
    <name evidence="2" type="ORF">Tco_0907613</name>
</gene>
<sequence>MGAEVPKDPGVEVEIGKIGVEAPHRAIVIMMMKAIRKRWWKSIITVAKPPENEVLDVLKKDEPKDEIVYDYDDYPTSKSNDSNELVDRSNVPPEKCVIELDSAPGNVVSEVKDLESILRQKAFEDLSNFRGGPQTKPVVPVNNEQPTSAVVSMSPVSQPVMNIK</sequence>
<evidence type="ECO:0000256" key="1">
    <source>
        <dbReference type="SAM" id="MobiDB-lite"/>
    </source>
</evidence>